<evidence type="ECO:0000313" key="8">
    <source>
        <dbReference type="Proteomes" id="UP000245368"/>
    </source>
</evidence>
<feature type="domain" description="FAD/NAD(P)-binding" evidence="6">
    <location>
        <begin position="9"/>
        <end position="290"/>
    </location>
</feature>
<feature type="binding site" evidence="5">
    <location>
        <position position="123"/>
    </location>
    <ligand>
        <name>FAD</name>
        <dbReference type="ChEBI" id="CHEBI:57692"/>
    </ligand>
</feature>
<feature type="binding site" evidence="5">
    <location>
        <position position="37"/>
    </location>
    <ligand>
        <name>FAD</name>
        <dbReference type="ChEBI" id="CHEBI:57692"/>
    </ligand>
</feature>
<dbReference type="InterPro" id="IPR036188">
    <property type="entry name" value="FAD/NAD-bd_sf"/>
</dbReference>
<evidence type="ECO:0000256" key="2">
    <source>
        <dbReference type="ARBA" id="ARBA00022827"/>
    </source>
</evidence>
<dbReference type="InterPro" id="IPR023753">
    <property type="entry name" value="FAD/NAD-binding_dom"/>
</dbReference>
<comment type="cofactor">
    <cofactor evidence="5">
        <name>FAD</name>
        <dbReference type="ChEBI" id="CHEBI:57692"/>
    </cofactor>
    <text evidence="5">Binds 1 FAD per subunit.</text>
</comment>
<feature type="binding site" evidence="5">
    <location>
        <position position="90"/>
    </location>
    <ligand>
        <name>FAD</name>
        <dbReference type="ChEBI" id="CHEBI:57692"/>
    </ligand>
</feature>
<evidence type="ECO:0000256" key="5">
    <source>
        <dbReference type="HAMAP-Rule" id="MF_01685"/>
    </source>
</evidence>
<organism evidence="7 8">
    <name type="scientific">Deinococcus irradiatisoli</name>
    <dbReference type="NCBI Taxonomy" id="2202254"/>
    <lineage>
        <taxon>Bacteria</taxon>
        <taxon>Thermotogati</taxon>
        <taxon>Deinococcota</taxon>
        <taxon>Deinococci</taxon>
        <taxon>Deinococcales</taxon>
        <taxon>Deinococcaceae</taxon>
        <taxon>Deinococcus</taxon>
    </lineage>
</organism>
<dbReference type="InterPro" id="IPR050097">
    <property type="entry name" value="Ferredoxin-NADP_redctase_2"/>
</dbReference>
<keyword evidence="4 5" id="KW-0560">Oxidoreductase</keyword>
<evidence type="ECO:0000259" key="6">
    <source>
        <dbReference type="Pfam" id="PF07992"/>
    </source>
</evidence>
<dbReference type="AlphaFoldDB" id="A0A2Z3JK28"/>
<comment type="similarity">
    <text evidence="5">Belongs to the ferredoxin--NADP reductase type 2 family.</text>
</comment>
<feature type="binding site" evidence="5">
    <location>
        <position position="278"/>
    </location>
    <ligand>
        <name>FAD</name>
        <dbReference type="ChEBI" id="CHEBI:57692"/>
    </ligand>
</feature>
<dbReference type="GO" id="GO:0050660">
    <property type="term" value="F:flavin adenine dinucleotide binding"/>
    <property type="evidence" value="ECO:0007669"/>
    <property type="project" value="UniProtKB-UniRule"/>
</dbReference>
<accession>A0A2Z3JK28</accession>
<reference evidence="7 8" key="1">
    <citation type="submission" date="2018-05" db="EMBL/GenBank/DDBJ databases">
        <title>Complete Genome Sequence of Deinococcus sp. strain 17bor-2.</title>
        <authorList>
            <person name="Srinivasan S."/>
        </authorList>
    </citation>
    <scope>NUCLEOTIDE SEQUENCE [LARGE SCALE GENOMIC DNA]</scope>
    <source>
        <strain evidence="7 8">17bor-2</strain>
    </source>
</reference>
<comment type="subunit">
    <text evidence="5">Homodimer.</text>
</comment>
<sequence>MKARHASSEVLVIGAGPAGLYAAFYAGLRGLSVRLIDAQPEPGGQLSALYPDKVVYDVPGLPATRAAEIVDALVRQLAPFRPDYRLGEVARDLRRTPDGWTVGTDQAEYPAGAVIVAAGLGALLPREVRLPGLHPDVRTALPDPAAFSGRRVLVVGGVPQATRAALTLAGTGAAVTLTHRRALFRGSPEQLEQVQTLRNSGALQVHAPAELDRLDERGAWLKLGGDRQHVPADTVLVFNGFLPDLGPLQGWPLNWQGEYLPADEQQMTALPGVFVAGDVSLSGGDFKLISVGLALAALAANAAAHFVRPELKIRPGHSSDRRLPPH</sequence>
<feature type="binding site" evidence="5">
    <location>
        <position position="45"/>
    </location>
    <ligand>
        <name>FAD</name>
        <dbReference type="ChEBI" id="CHEBI:57692"/>
    </ligand>
</feature>
<dbReference type="OrthoDB" id="9806179at2"/>
<evidence type="ECO:0000313" key="7">
    <source>
        <dbReference type="EMBL" id="AWN23670.1"/>
    </source>
</evidence>
<dbReference type="PRINTS" id="PR00469">
    <property type="entry name" value="PNDRDTASEII"/>
</dbReference>
<comment type="caution">
    <text evidence="5">Lacks conserved residue(s) required for the propagation of feature annotation.</text>
</comment>
<dbReference type="Pfam" id="PF07992">
    <property type="entry name" value="Pyr_redox_2"/>
    <property type="match status" value="1"/>
</dbReference>
<dbReference type="Gene3D" id="3.50.50.60">
    <property type="entry name" value="FAD/NAD(P)-binding domain"/>
    <property type="match status" value="2"/>
</dbReference>
<dbReference type="EC" id="1.18.1.2" evidence="5"/>
<evidence type="ECO:0000256" key="4">
    <source>
        <dbReference type="ARBA" id="ARBA00023002"/>
    </source>
</evidence>
<dbReference type="SUPFAM" id="SSF51905">
    <property type="entry name" value="FAD/NAD(P)-binding domain"/>
    <property type="match status" value="1"/>
</dbReference>
<evidence type="ECO:0000256" key="3">
    <source>
        <dbReference type="ARBA" id="ARBA00022857"/>
    </source>
</evidence>
<dbReference type="KEGG" id="dez:DKM44_10880"/>
<keyword evidence="3 5" id="KW-0521">NADP</keyword>
<feature type="binding site" evidence="5">
    <location>
        <position position="50"/>
    </location>
    <ligand>
        <name>FAD</name>
        <dbReference type="ChEBI" id="CHEBI:57692"/>
    </ligand>
</feature>
<dbReference type="Proteomes" id="UP000245368">
    <property type="component" value="Chromosome"/>
</dbReference>
<feature type="binding site" evidence="5">
    <location>
        <position position="319"/>
    </location>
    <ligand>
        <name>FAD</name>
        <dbReference type="ChEBI" id="CHEBI:57692"/>
    </ligand>
</feature>
<dbReference type="GO" id="GO:0050661">
    <property type="term" value="F:NADP binding"/>
    <property type="evidence" value="ECO:0007669"/>
    <property type="project" value="UniProtKB-UniRule"/>
</dbReference>
<dbReference type="GO" id="GO:0004324">
    <property type="term" value="F:ferredoxin-NADP+ reductase activity"/>
    <property type="evidence" value="ECO:0007669"/>
    <property type="project" value="UniProtKB-UniRule"/>
</dbReference>
<evidence type="ECO:0000256" key="1">
    <source>
        <dbReference type="ARBA" id="ARBA00022630"/>
    </source>
</evidence>
<dbReference type="EMBL" id="CP029494">
    <property type="protein sequence ID" value="AWN23670.1"/>
    <property type="molecule type" value="Genomic_DNA"/>
</dbReference>
<protein>
    <recommendedName>
        <fullName evidence="5">Ferredoxin--NADP reductase</fullName>
        <shortName evidence="5">FNR</shortName>
        <shortName evidence="5">Fd-NADP(+) reductase</shortName>
        <ecNumber evidence="5">1.18.1.2</ecNumber>
    </recommendedName>
</protein>
<keyword evidence="2 5" id="KW-0274">FAD</keyword>
<name>A0A2Z3JK28_9DEIO</name>
<keyword evidence="1 5" id="KW-0285">Flavoprotein</keyword>
<proteinExistence type="inferred from homology"/>
<dbReference type="RefSeq" id="WP_109827398.1">
    <property type="nucleotide sequence ID" value="NZ_CP029494.1"/>
</dbReference>
<gene>
    <name evidence="7" type="ORF">DKM44_10880</name>
</gene>
<comment type="catalytic activity">
    <reaction evidence="5">
        <text>2 reduced [2Fe-2S]-[ferredoxin] + NADP(+) + H(+) = 2 oxidized [2Fe-2S]-[ferredoxin] + NADPH</text>
        <dbReference type="Rhea" id="RHEA:20125"/>
        <dbReference type="Rhea" id="RHEA-COMP:10000"/>
        <dbReference type="Rhea" id="RHEA-COMP:10001"/>
        <dbReference type="ChEBI" id="CHEBI:15378"/>
        <dbReference type="ChEBI" id="CHEBI:33737"/>
        <dbReference type="ChEBI" id="CHEBI:33738"/>
        <dbReference type="ChEBI" id="CHEBI:57783"/>
        <dbReference type="ChEBI" id="CHEBI:58349"/>
        <dbReference type="EC" id="1.18.1.2"/>
    </reaction>
</comment>
<dbReference type="PANTHER" id="PTHR48105">
    <property type="entry name" value="THIOREDOXIN REDUCTASE 1-RELATED-RELATED"/>
    <property type="match status" value="1"/>
</dbReference>
<dbReference type="InterPro" id="IPR022890">
    <property type="entry name" value="Fd--NADP_Rdtase_type_2"/>
</dbReference>
<keyword evidence="8" id="KW-1185">Reference proteome</keyword>
<dbReference type="HAMAP" id="MF_01685">
    <property type="entry name" value="FENR2"/>
    <property type="match status" value="1"/>
</dbReference>
<dbReference type="PRINTS" id="PR00368">
    <property type="entry name" value="FADPNR"/>
</dbReference>